<evidence type="ECO:0000256" key="2">
    <source>
        <dbReference type="ARBA" id="ARBA00022801"/>
    </source>
</evidence>
<keyword evidence="6" id="KW-1185">Reference proteome</keyword>
<evidence type="ECO:0000256" key="1">
    <source>
        <dbReference type="ARBA" id="ARBA00010515"/>
    </source>
</evidence>
<dbReference type="InterPro" id="IPR029058">
    <property type="entry name" value="AB_hydrolase_fold"/>
</dbReference>
<gene>
    <name evidence="5" type="ORF">IMSHALPRED_009792</name>
</gene>
<name>A0A8H3IUY6_9LECA</name>
<feature type="active site" evidence="3">
    <location>
        <position position="245"/>
    </location>
</feature>
<dbReference type="PANTHER" id="PTHR48081">
    <property type="entry name" value="AB HYDROLASE SUPERFAMILY PROTEIN C4A8.06C"/>
    <property type="match status" value="1"/>
</dbReference>
<dbReference type="GO" id="GO:0016787">
    <property type="term" value="F:hydrolase activity"/>
    <property type="evidence" value="ECO:0007669"/>
    <property type="project" value="UniProtKB-KW"/>
</dbReference>
<dbReference type="SUPFAM" id="SSF53474">
    <property type="entry name" value="alpha/beta-Hydrolases"/>
    <property type="match status" value="1"/>
</dbReference>
<dbReference type="PROSITE" id="PS01174">
    <property type="entry name" value="LIPASE_GDXG_SER"/>
    <property type="match status" value="1"/>
</dbReference>
<dbReference type="InterPro" id="IPR033140">
    <property type="entry name" value="Lipase_GDXG_put_SER_AS"/>
</dbReference>
<dbReference type="Gene3D" id="3.40.50.1820">
    <property type="entry name" value="alpha/beta hydrolase"/>
    <property type="match status" value="1"/>
</dbReference>
<comment type="caution">
    <text evidence="5">The sequence shown here is derived from an EMBL/GenBank/DDBJ whole genome shotgun (WGS) entry which is preliminary data.</text>
</comment>
<evidence type="ECO:0000313" key="5">
    <source>
        <dbReference type="EMBL" id="CAF9934660.1"/>
    </source>
</evidence>
<organism evidence="5 6">
    <name type="scientific">Imshaugia aleurites</name>
    <dbReference type="NCBI Taxonomy" id="172621"/>
    <lineage>
        <taxon>Eukaryota</taxon>
        <taxon>Fungi</taxon>
        <taxon>Dikarya</taxon>
        <taxon>Ascomycota</taxon>
        <taxon>Pezizomycotina</taxon>
        <taxon>Lecanoromycetes</taxon>
        <taxon>OSLEUM clade</taxon>
        <taxon>Lecanoromycetidae</taxon>
        <taxon>Lecanorales</taxon>
        <taxon>Lecanorineae</taxon>
        <taxon>Parmeliaceae</taxon>
        <taxon>Imshaugia</taxon>
    </lineage>
</organism>
<proteinExistence type="inferred from homology"/>
<dbReference type="AlphaFoldDB" id="A0A8H3IUY6"/>
<accession>A0A8H3IUY6</accession>
<evidence type="ECO:0000259" key="4">
    <source>
        <dbReference type="Pfam" id="PF07859"/>
    </source>
</evidence>
<evidence type="ECO:0000256" key="3">
    <source>
        <dbReference type="PROSITE-ProRule" id="PRU10038"/>
    </source>
</evidence>
<feature type="domain" description="Alpha/beta hydrolase fold-3" evidence="4">
    <location>
        <begin position="158"/>
        <end position="404"/>
    </location>
</feature>
<evidence type="ECO:0000313" key="6">
    <source>
        <dbReference type="Proteomes" id="UP000664534"/>
    </source>
</evidence>
<sequence>MDVSNPIAIARLILPQVPLMFKTAVLHSLGIPHTSTKWDLKTELIVKTLRSLLDPSQPSPISKQQKASLHDPGIKGKMWISKTTFPAPEQDDVLKILNQAVEDLKEPSEKYTPTVMTAVEAEWTGYRANVDDHRQRPDLSERQHYAKLMSEVESDATMLYFHGGAMFTMDPCTHRAITSYLAHLTKGRVLSVRYRLAPQNPFPAALLDALIAYLSLLYPPPTESYSAQSFHAPVPAPHIVLAGDSSGGNICLSLVQLLLQINRSTTKSVSFHNHTINLPLPLPAACSTMSAWLDLTRSMPSIMTNACYDYLPPPISREEVSRFPSCKAWPTDPPRGDLYSDTSILCHPLVSPLIARDWTGSCPLWFSYGEEMLADEVQVLASKAAKQGVTVVSEQFEAMPHCFALVLLGSPMSKKTYQNWAAFCRDAVKGEQMRTRGLWIEARTGIEKEMDVRTLCRISDGEVRERMEAAKAARNLGIEGEGKLLPKL</sequence>
<dbReference type="InterPro" id="IPR050300">
    <property type="entry name" value="GDXG_lipolytic_enzyme"/>
</dbReference>
<comment type="similarity">
    <text evidence="1">Belongs to the 'GDXG' lipolytic enzyme family.</text>
</comment>
<dbReference type="EMBL" id="CAJPDT010000078">
    <property type="protein sequence ID" value="CAF9934660.1"/>
    <property type="molecule type" value="Genomic_DNA"/>
</dbReference>
<dbReference type="Pfam" id="PF07859">
    <property type="entry name" value="Abhydrolase_3"/>
    <property type="match status" value="1"/>
</dbReference>
<reference evidence="5" key="1">
    <citation type="submission" date="2021-03" db="EMBL/GenBank/DDBJ databases">
        <authorList>
            <person name="Tagirdzhanova G."/>
        </authorList>
    </citation>
    <scope>NUCLEOTIDE SEQUENCE</scope>
</reference>
<keyword evidence="2" id="KW-0378">Hydrolase</keyword>
<dbReference type="PANTHER" id="PTHR48081:SF25">
    <property type="entry name" value="PUTATIVE (AFU_ORTHOLOGUE AFUA_3G11560)-RELATED"/>
    <property type="match status" value="1"/>
</dbReference>
<dbReference type="Proteomes" id="UP000664534">
    <property type="component" value="Unassembled WGS sequence"/>
</dbReference>
<protein>
    <recommendedName>
        <fullName evidence="4">Alpha/beta hydrolase fold-3 domain-containing protein</fullName>
    </recommendedName>
</protein>
<dbReference type="OrthoDB" id="5354320at2759"/>
<dbReference type="InterPro" id="IPR013094">
    <property type="entry name" value="AB_hydrolase_3"/>
</dbReference>